<name>A0AAW0W962_CHEQU</name>
<keyword evidence="4" id="KW-1185">Reference proteome</keyword>
<dbReference type="CDD" id="cd00037">
    <property type="entry name" value="CLECT"/>
    <property type="match status" value="1"/>
</dbReference>
<evidence type="ECO:0000313" key="3">
    <source>
        <dbReference type="EMBL" id="KAK8726973.1"/>
    </source>
</evidence>
<dbReference type="PANTHER" id="PTHR21407:SF1">
    <property type="entry name" value="RE43931P"/>
    <property type="match status" value="1"/>
</dbReference>
<proteinExistence type="predicted"/>
<dbReference type="InterPro" id="IPR016187">
    <property type="entry name" value="CTDL_fold"/>
</dbReference>
<dbReference type="AlphaFoldDB" id="A0AAW0W962"/>
<evidence type="ECO:0000256" key="1">
    <source>
        <dbReference type="ARBA" id="ARBA00023157"/>
    </source>
</evidence>
<dbReference type="PROSITE" id="PS50041">
    <property type="entry name" value="C_TYPE_LECTIN_2"/>
    <property type="match status" value="1"/>
</dbReference>
<dbReference type="InterPro" id="IPR001304">
    <property type="entry name" value="C-type_lectin-like"/>
</dbReference>
<dbReference type="EMBL" id="JARKIK010000077">
    <property type="protein sequence ID" value="KAK8726973.1"/>
    <property type="molecule type" value="Genomic_DNA"/>
</dbReference>
<dbReference type="PROSITE" id="PS00615">
    <property type="entry name" value="C_TYPE_LECTIN_1"/>
    <property type="match status" value="1"/>
</dbReference>
<evidence type="ECO:0000313" key="4">
    <source>
        <dbReference type="Proteomes" id="UP001445076"/>
    </source>
</evidence>
<accession>A0AAW0W962</accession>
<dbReference type="InterPro" id="IPR018378">
    <property type="entry name" value="C-type_lectin_CS"/>
</dbReference>
<sequence>ATVAAKAGFSGYGLGGFGGGFGGGYGGGFGGGITHSGGAFGGGGLYGGGGYGGVFGGGVYGVVDLSLEYSDYHFSWRHDGGRKYDWYTANYYCSNLGYGWKGVSIESYQEDKIISNIIYQDKVKYIWTGGYREGYDWVWPSGYPFYGLNWSLTGGEGYPQPDNREDGKEFCLAVLNNFYNDGITWHDVACHHEKPIICERRRDGYYG</sequence>
<organism evidence="3 4">
    <name type="scientific">Cherax quadricarinatus</name>
    <name type="common">Australian red claw crayfish</name>
    <dbReference type="NCBI Taxonomy" id="27406"/>
    <lineage>
        <taxon>Eukaryota</taxon>
        <taxon>Metazoa</taxon>
        <taxon>Ecdysozoa</taxon>
        <taxon>Arthropoda</taxon>
        <taxon>Crustacea</taxon>
        <taxon>Multicrustacea</taxon>
        <taxon>Malacostraca</taxon>
        <taxon>Eumalacostraca</taxon>
        <taxon>Eucarida</taxon>
        <taxon>Decapoda</taxon>
        <taxon>Pleocyemata</taxon>
        <taxon>Astacidea</taxon>
        <taxon>Parastacoidea</taxon>
        <taxon>Parastacidae</taxon>
        <taxon>Cherax</taxon>
    </lineage>
</organism>
<dbReference type="Pfam" id="PF00059">
    <property type="entry name" value="Lectin_C"/>
    <property type="match status" value="1"/>
</dbReference>
<protein>
    <recommendedName>
        <fullName evidence="2">C-type lectin domain-containing protein</fullName>
    </recommendedName>
</protein>
<evidence type="ECO:0000259" key="2">
    <source>
        <dbReference type="PROSITE" id="PS50041"/>
    </source>
</evidence>
<comment type="caution">
    <text evidence="3">The sequence shown here is derived from an EMBL/GenBank/DDBJ whole genome shotgun (WGS) entry which is preliminary data.</text>
</comment>
<dbReference type="InterPro" id="IPR016186">
    <property type="entry name" value="C-type_lectin-like/link_sf"/>
</dbReference>
<gene>
    <name evidence="3" type="ORF">OTU49_009854</name>
</gene>
<reference evidence="3 4" key="1">
    <citation type="journal article" date="2024" name="BMC Genomics">
        <title>Genome assembly of redclaw crayfish (Cherax quadricarinatus) provides insights into its immune adaptation and hypoxia tolerance.</title>
        <authorList>
            <person name="Liu Z."/>
            <person name="Zheng J."/>
            <person name="Li H."/>
            <person name="Fang K."/>
            <person name="Wang S."/>
            <person name="He J."/>
            <person name="Zhou D."/>
            <person name="Weng S."/>
            <person name="Chi M."/>
            <person name="Gu Z."/>
            <person name="He J."/>
            <person name="Li F."/>
            <person name="Wang M."/>
        </authorList>
    </citation>
    <scope>NUCLEOTIDE SEQUENCE [LARGE SCALE GENOMIC DNA]</scope>
    <source>
        <strain evidence="3">ZL_2023a</strain>
    </source>
</reference>
<dbReference type="Gene3D" id="3.10.100.10">
    <property type="entry name" value="Mannose-Binding Protein A, subunit A"/>
    <property type="match status" value="1"/>
</dbReference>
<dbReference type="SUPFAM" id="SSF56436">
    <property type="entry name" value="C-type lectin-like"/>
    <property type="match status" value="1"/>
</dbReference>
<feature type="domain" description="C-type lectin" evidence="2">
    <location>
        <begin position="69"/>
        <end position="199"/>
    </location>
</feature>
<feature type="non-terminal residue" evidence="3">
    <location>
        <position position="1"/>
    </location>
</feature>
<keyword evidence="1" id="KW-1015">Disulfide bond</keyword>
<dbReference type="PANTHER" id="PTHR21407">
    <property type="entry name" value="RE43931P-RELATED"/>
    <property type="match status" value="1"/>
</dbReference>
<dbReference type="Proteomes" id="UP001445076">
    <property type="component" value="Unassembled WGS sequence"/>
</dbReference>